<evidence type="ECO:0000313" key="1">
    <source>
        <dbReference type="EMBL" id="KKK86943.1"/>
    </source>
</evidence>
<gene>
    <name evidence="1" type="ORF">LCGC14_2758180</name>
</gene>
<sequence>MKAKERPPVPRDYYEDKIKEAKEIAFKAGIKEVVDFQREIGVIGFGFDAGTEEEEKDQRLKWSLQLKKWGL</sequence>
<dbReference type="EMBL" id="LAZR01050627">
    <property type="protein sequence ID" value="KKK86943.1"/>
    <property type="molecule type" value="Genomic_DNA"/>
</dbReference>
<comment type="caution">
    <text evidence="1">The sequence shown here is derived from an EMBL/GenBank/DDBJ whole genome shotgun (WGS) entry which is preliminary data.</text>
</comment>
<organism evidence="1">
    <name type="scientific">marine sediment metagenome</name>
    <dbReference type="NCBI Taxonomy" id="412755"/>
    <lineage>
        <taxon>unclassified sequences</taxon>
        <taxon>metagenomes</taxon>
        <taxon>ecological metagenomes</taxon>
    </lineage>
</organism>
<protein>
    <submittedName>
        <fullName evidence="1">Uncharacterized protein</fullName>
    </submittedName>
</protein>
<dbReference type="AlphaFoldDB" id="A0A0F8YZU2"/>
<accession>A0A0F8YZU2</accession>
<reference evidence="1" key="1">
    <citation type="journal article" date="2015" name="Nature">
        <title>Complex archaea that bridge the gap between prokaryotes and eukaryotes.</title>
        <authorList>
            <person name="Spang A."/>
            <person name="Saw J.H."/>
            <person name="Jorgensen S.L."/>
            <person name="Zaremba-Niedzwiedzka K."/>
            <person name="Martijn J."/>
            <person name="Lind A.E."/>
            <person name="van Eijk R."/>
            <person name="Schleper C."/>
            <person name="Guy L."/>
            <person name="Ettema T.J."/>
        </authorList>
    </citation>
    <scope>NUCLEOTIDE SEQUENCE</scope>
</reference>
<name>A0A0F8YZU2_9ZZZZ</name>
<proteinExistence type="predicted"/>